<name>A0A8J7JF02_9BACT</name>
<dbReference type="Pfam" id="PF00535">
    <property type="entry name" value="Glycos_transf_2"/>
    <property type="match status" value="1"/>
</dbReference>
<gene>
    <name evidence="3" type="ORF">JFN93_14610</name>
</gene>
<dbReference type="InterPro" id="IPR001173">
    <property type="entry name" value="Glyco_trans_2-like"/>
</dbReference>
<sequence>MAKVSAYIIGYNEERNIGDAVKSVLWADEVVFVDSFSTDRSAEIAESLGARVVQVPFEGFGKLRTAAINSTKYEWVFSLDTDERCTEAARDEIRELIEKPDAKDVYYTPRRNVFMGRWIRHCGFYPDFRQPQLFRRDKMTFDEGMVHEGFTIHGSIGYMKNYIWQFPYRDLSQLIGKMERYSSLGAIKLSDRGRNASMARAFFSGLAAFIRIYFLKLGFLDGWPGFVISFANFEGTFYRYAKGVELKSDWSGTETASYEG</sequence>
<dbReference type="PANTHER" id="PTHR43630">
    <property type="entry name" value="POLY-BETA-1,6-N-ACETYL-D-GLUCOSAMINE SYNTHASE"/>
    <property type="match status" value="1"/>
</dbReference>
<dbReference type="SUPFAM" id="SSF53448">
    <property type="entry name" value="Nucleotide-diphospho-sugar transferases"/>
    <property type="match status" value="1"/>
</dbReference>
<dbReference type="PANTHER" id="PTHR43630:SF2">
    <property type="entry name" value="GLYCOSYLTRANSFERASE"/>
    <property type="match status" value="1"/>
</dbReference>
<protein>
    <submittedName>
        <fullName evidence="3">Glycosyltransferase family 2 protein</fullName>
    </submittedName>
</protein>
<evidence type="ECO:0000256" key="1">
    <source>
        <dbReference type="ARBA" id="ARBA00038494"/>
    </source>
</evidence>
<comment type="caution">
    <text evidence="3">The sequence shown here is derived from an EMBL/GenBank/DDBJ whole genome shotgun (WGS) entry which is preliminary data.</text>
</comment>
<evidence type="ECO:0000313" key="3">
    <source>
        <dbReference type="EMBL" id="MBJ6725946.1"/>
    </source>
</evidence>
<dbReference type="Proteomes" id="UP000636888">
    <property type="component" value="Unassembled WGS sequence"/>
</dbReference>
<dbReference type="Gene3D" id="3.90.550.10">
    <property type="entry name" value="Spore Coat Polysaccharide Biosynthesis Protein SpsA, Chain A"/>
    <property type="match status" value="1"/>
</dbReference>
<comment type="similarity">
    <text evidence="1">Belongs to the glycosyltransferase 2 family. WaaE/KdtX subfamily.</text>
</comment>
<dbReference type="InterPro" id="IPR029044">
    <property type="entry name" value="Nucleotide-diphossugar_trans"/>
</dbReference>
<evidence type="ECO:0000259" key="2">
    <source>
        <dbReference type="Pfam" id="PF00535"/>
    </source>
</evidence>
<dbReference type="CDD" id="cd02511">
    <property type="entry name" value="Beta4Glucosyltransferase"/>
    <property type="match status" value="1"/>
</dbReference>
<evidence type="ECO:0000313" key="4">
    <source>
        <dbReference type="Proteomes" id="UP000636888"/>
    </source>
</evidence>
<feature type="domain" description="Glycosyltransferase 2-like" evidence="2">
    <location>
        <begin position="6"/>
        <end position="161"/>
    </location>
</feature>
<organism evidence="3 4">
    <name type="scientific">Geomesophilobacter sediminis</name>
    <dbReference type="NCBI Taxonomy" id="2798584"/>
    <lineage>
        <taxon>Bacteria</taxon>
        <taxon>Pseudomonadati</taxon>
        <taxon>Thermodesulfobacteriota</taxon>
        <taxon>Desulfuromonadia</taxon>
        <taxon>Geobacterales</taxon>
        <taxon>Geobacteraceae</taxon>
        <taxon>Geomesophilobacter</taxon>
    </lineage>
</organism>
<dbReference type="EMBL" id="JAEMHM010000011">
    <property type="protein sequence ID" value="MBJ6725946.1"/>
    <property type="molecule type" value="Genomic_DNA"/>
</dbReference>
<reference evidence="3" key="1">
    <citation type="submission" date="2020-12" db="EMBL/GenBank/DDBJ databases">
        <title>Geomonas sp. Red875, isolated from river sediment.</title>
        <authorList>
            <person name="Xu Z."/>
            <person name="Zhang Z."/>
            <person name="Masuda Y."/>
            <person name="Itoh H."/>
            <person name="Senoo K."/>
        </authorList>
    </citation>
    <scope>NUCLEOTIDE SEQUENCE</scope>
    <source>
        <strain evidence="3">Red875</strain>
    </source>
</reference>
<dbReference type="RefSeq" id="WP_199384836.1">
    <property type="nucleotide sequence ID" value="NZ_JAEMHM010000011.1"/>
</dbReference>
<proteinExistence type="inferred from homology"/>
<keyword evidence="4" id="KW-1185">Reference proteome</keyword>
<accession>A0A8J7JF02</accession>
<dbReference type="AlphaFoldDB" id="A0A8J7JF02"/>